<dbReference type="AlphaFoldDB" id="A0A399D6N7"/>
<evidence type="ECO:0000313" key="3">
    <source>
        <dbReference type="Proteomes" id="UP000266441"/>
    </source>
</evidence>
<feature type="transmembrane region" description="Helical" evidence="1">
    <location>
        <begin position="6"/>
        <end position="26"/>
    </location>
</feature>
<gene>
    <name evidence="2" type="ORF">D1164_01525</name>
</gene>
<evidence type="ECO:0000256" key="1">
    <source>
        <dbReference type="SAM" id="Phobius"/>
    </source>
</evidence>
<evidence type="ECO:0000313" key="2">
    <source>
        <dbReference type="EMBL" id="RIH67136.1"/>
    </source>
</evidence>
<organism evidence="2 3">
    <name type="scientific">Mariniphaga sediminis</name>
    <dbReference type="NCBI Taxonomy" id="1628158"/>
    <lineage>
        <taxon>Bacteria</taxon>
        <taxon>Pseudomonadati</taxon>
        <taxon>Bacteroidota</taxon>
        <taxon>Bacteroidia</taxon>
        <taxon>Marinilabiliales</taxon>
        <taxon>Prolixibacteraceae</taxon>
        <taxon>Mariniphaga</taxon>
    </lineage>
</organism>
<accession>A0A399D6N7</accession>
<protein>
    <submittedName>
        <fullName evidence="2">Uncharacterized protein</fullName>
    </submittedName>
</protein>
<name>A0A399D6N7_9BACT</name>
<dbReference type="EMBL" id="QWET01000001">
    <property type="protein sequence ID" value="RIH67136.1"/>
    <property type="molecule type" value="Genomic_DNA"/>
</dbReference>
<keyword evidence="1" id="KW-0812">Transmembrane</keyword>
<sequence>MAGRGANFGFLFGFLIKQVNLLWIVLRMGKGQMRPCRDVQRTARDGNKACFRFLKGGYQEDGKTGAGAVTVVPE</sequence>
<comment type="caution">
    <text evidence="2">The sequence shown here is derived from an EMBL/GenBank/DDBJ whole genome shotgun (WGS) entry which is preliminary data.</text>
</comment>
<keyword evidence="1" id="KW-1133">Transmembrane helix</keyword>
<keyword evidence="3" id="KW-1185">Reference proteome</keyword>
<reference evidence="2 3" key="1">
    <citation type="journal article" date="2015" name="Int. J. Syst. Evol. Microbiol.">
        <title>Mariniphaga sediminis sp. nov., isolated from coastal sediment.</title>
        <authorList>
            <person name="Wang F.Q."/>
            <person name="Shen Q.Y."/>
            <person name="Chen G.J."/>
            <person name="Du Z.J."/>
        </authorList>
    </citation>
    <scope>NUCLEOTIDE SEQUENCE [LARGE SCALE GENOMIC DNA]</scope>
    <source>
        <strain evidence="2 3">SY21</strain>
    </source>
</reference>
<dbReference type="RefSeq" id="WP_119348160.1">
    <property type="nucleotide sequence ID" value="NZ_QWET01000001.1"/>
</dbReference>
<dbReference type="Proteomes" id="UP000266441">
    <property type="component" value="Unassembled WGS sequence"/>
</dbReference>
<proteinExistence type="predicted"/>
<keyword evidence="1" id="KW-0472">Membrane</keyword>